<organism evidence="6 7">
    <name type="scientific">Candidatus Alectryocaccomicrobium excrementavium</name>
    <dbReference type="NCBI Taxonomy" id="2840668"/>
    <lineage>
        <taxon>Bacteria</taxon>
        <taxon>Bacillati</taxon>
        <taxon>Bacillota</taxon>
        <taxon>Clostridia</taxon>
        <taxon>Candidatus Alectryocaccomicrobium</taxon>
    </lineage>
</organism>
<dbReference type="AlphaFoldDB" id="A0A9D1FZV8"/>
<protein>
    <submittedName>
        <fullName evidence="6">Histidine kinase</fullName>
    </submittedName>
</protein>
<name>A0A9D1FZV8_9FIRM</name>
<dbReference type="PROSITE" id="PS51257">
    <property type="entry name" value="PROKAR_LIPOPROTEIN"/>
    <property type="match status" value="1"/>
</dbReference>
<dbReference type="InterPro" id="IPR003660">
    <property type="entry name" value="HAMP_dom"/>
</dbReference>
<sequence length="578" mass="65748">MRRRAAGFRHSLMRRMFAVFLLTVVPILLGCLAVYRQGSNLAWRRGLRMVDAEQNYLLETIDRELTNICTSQLELTLGDDITYMINMDGVLSDYWHYRNISDMLDQLNQIARNNYWITQIRLHIPSMGKTLTSDLDLLPLMEECGQLSARQNNVSIFYPVLDGHFCIVSCNPLLKGEEQYYIVTQLRFEQLAALLPPTLGSNGVQLYLGTGDGRTFFSYNEDAGPAPSGLADAAGQAQRVALNGKNYILRCDPLFYGQLQLVMLLPEEALGAETDAYRLTFELIGLGSIVLVACLIWVFYRQVNRPVHELAQGCEQVRDGKLTFDVPPMRTSEFQLLSDGFSTMLGRIRKLIDENYRQKILVQQMELKQLHAKVNPHFLHNSLLNIRAMAQLQDYEGIEDMTEKLSKFYLYATRTHREIVAAREEYEYTQLYIDIQSVRFGERIRAQVEPLPEDCADVGMPRFILQNLVENAYKYGVPAQGAGLIRLRCESQRDAVYFRVEDNGTQFDEEKLRVLREIIETEREDGLPGTGLMNIALRLKLHYGQSGLLRLERSALGGLCATAVIPRGKDGDKSSGQL</sequence>
<dbReference type="SMART" id="SM00387">
    <property type="entry name" value="HATPase_c"/>
    <property type="match status" value="1"/>
</dbReference>
<dbReference type="Pfam" id="PF00672">
    <property type="entry name" value="HAMP"/>
    <property type="match status" value="1"/>
</dbReference>
<evidence type="ECO:0000256" key="1">
    <source>
        <dbReference type="ARBA" id="ARBA00004370"/>
    </source>
</evidence>
<dbReference type="SUPFAM" id="SSF55874">
    <property type="entry name" value="ATPase domain of HSP90 chaperone/DNA topoisomerase II/histidine kinase"/>
    <property type="match status" value="1"/>
</dbReference>
<evidence type="ECO:0000256" key="3">
    <source>
        <dbReference type="ARBA" id="ARBA00022679"/>
    </source>
</evidence>
<keyword evidence="3" id="KW-0808">Transferase</keyword>
<evidence type="ECO:0000259" key="5">
    <source>
        <dbReference type="PROSITE" id="PS50885"/>
    </source>
</evidence>
<dbReference type="InterPro" id="IPR050640">
    <property type="entry name" value="Bact_2-comp_sensor_kinase"/>
</dbReference>
<dbReference type="GO" id="GO:0016020">
    <property type="term" value="C:membrane"/>
    <property type="evidence" value="ECO:0007669"/>
    <property type="project" value="UniProtKB-SubCell"/>
</dbReference>
<dbReference type="Gene3D" id="3.30.565.10">
    <property type="entry name" value="Histidine kinase-like ATPase, C-terminal domain"/>
    <property type="match status" value="1"/>
</dbReference>
<accession>A0A9D1FZV8</accession>
<keyword evidence="2" id="KW-0597">Phosphoprotein</keyword>
<reference evidence="6" key="2">
    <citation type="journal article" date="2021" name="PeerJ">
        <title>Extensive microbial diversity within the chicken gut microbiome revealed by metagenomics and culture.</title>
        <authorList>
            <person name="Gilroy R."/>
            <person name="Ravi A."/>
            <person name="Getino M."/>
            <person name="Pursley I."/>
            <person name="Horton D.L."/>
            <person name="Alikhan N.F."/>
            <person name="Baker D."/>
            <person name="Gharbi K."/>
            <person name="Hall N."/>
            <person name="Watson M."/>
            <person name="Adriaenssens E.M."/>
            <person name="Foster-Nyarko E."/>
            <person name="Jarju S."/>
            <person name="Secka A."/>
            <person name="Antonio M."/>
            <person name="Oren A."/>
            <person name="Chaudhuri R.R."/>
            <person name="La Ragione R."/>
            <person name="Hildebrand F."/>
            <person name="Pallen M.J."/>
        </authorList>
    </citation>
    <scope>NUCLEOTIDE SEQUENCE</scope>
    <source>
        <strain evidence="6">13766</strain>
    </source>
</reference>
<dbReference type="InterPro" id="IPR010559">
    <property type="entry name" value="Sig_transdc_His_kin_internal"/>
</dbReference>
<dbReference type="EMBL" id="DVJN01000131">
    <property type="protein sequence ID" value="HIS92688.1"/>
    <property type="molecule type" value="Genomic_DNA"/>
</dbReference>
<dbReference type="PROSITE" id="PS50885">
    <property type="entry name" value="HAMP"/>
    <property type="match status" value="1"/>
</dbReference>
<dbReference type="SMART" id="SM00304">
    <property type="entry name" value="HAMP"/>
    <property type="match status" value="1"/>
</dbReference>
<dbReference type="InterPro" id="IPR036890">
    <property type="entry name" value="HATPase_C_sf"/>
</dbReference>
<dbReference type="GO" id="GO:0000155">
    <property type="term" value="F:phosphorelay sensor kinase activity"/>
    <property type="evidence" value="ECO:0007669"/>
    <property type="project" value="InterPro"/>
</dbReference>
<dbReference type="Pfam" id="PF06580">
    <property type="entry name" value="His_kinase"/>
    <property type="match status" value="1"/>
</dbReference>
<dbReference type="InterPro" id="IPR003594">
    <property type="entry name" value="HATPase_dom"/>
</dbReference>
<dbReference type="PANTHER" id="PTHR34220:SF7">
    <property type="entry name" value="SENSOR HISTIDINE KINASE YPDA"/>
    <property type="match status" value="1"/>
</dbReference>
<evidence type="ECO:0000256" key="2">
    <source>
        <dbReference type="ARBA" id="ARBA00022553"/>
    </source>
</evidence>
<dbReference type="Pfam" id="PF02518">
    <property type="entry name" value="HATPase_c"/>
    <property type="match status" value="1"/>
</dbReference>
<dbReference type="Proteomes" id="UP000824140">
    <property type="component" value="Unassembled WGS sequence"/>
</dbReference>
<evidence type="ECO:0000313" key="6">
    <source>
        <dbReference type="EMBL" id="HIS92688.1"/>
    </source>
</evidence>
<feature type="domain" description="HAMP" evidence="5">
    <location>
        <begin position="301"/>
        <end position="353"/>
    </location>
</feature>
<comment type="caution">
    <text evidence="6">The sequence shown here is derived from an EMBL/GenBank/DDBJ whole genome shotgun (WGS) entry which is preliminary data.</text>
</comment>
<dbReference type="Gene3D" id="6.10.340.10">
    <property type="match status" value="1"/>
</dbReference>
<evidence type="ECO:0000313" key="7">
    <source>
        <dbReference type="Proteomes" id="UP000824140"/>
    </source>
</evidence>
<dbReference type="PANTHER" id="PTHR34220">
    <property type="entry name" value="SENSOR HISTIDINE KINASE YPDA"/>
    <property type="match status" value="1"/>
</dbReference>
<reference evidence="6" key="1">
    <citation type="submission" date="2020-10" db="EMBL/GenBank/DDBJ databases">
        <authorList>
            <person name="Gilroy R."/>
        </authorList>
    </citation>
    <scope>NUCLEOTIDE SEQUENCE</scope>
    <source>
        <strain evidence="6">13766</strain>
    </source>
</reference>
<proteinExistence type="predicted"/>
<keyword evidence="4 6" id="KW-0418">Kinase</keyword>
<evidence type="ECO:0000256" key="4">
    <source>
        <dbReference type="ARBA" id="ARBA00022777"/>
    </source>
</evidence>
<comment type="subcellular location">
    <subcellularLocation>
        <location evidence="1">Membrane</location>
    </subcellularLocation>
</comment>
<dbReference type="SUPFAM" id="SSF158472">
    <property type="entry name" value="HAMP domain-like"/>
    <property type="match status" value="1"/>
</dbReference>
<gene>
    <name evidence="6" type="ORF">IAA84_06670</name>
</gene>